<feature type="compositionally biased region" description="Polar residues" evidence="1">
    <location>
        <begin position="13"/>
        <end position="26"/>
    </location>
</feature>
<evidence type="ECO:0000313" key="3">
    <source>
        <dbReference type="EMBL" id="CAF4720384.1"/>
    </source>
</evidence>
<feature type="region of interest" description="Disordered" evidence="1">
    <location>
        <begin position="1"/>
        <end position="26"/>
    </location>
</feature>
<protein>
    <submittedName>
        <fullName evidence="3">Uncharacterized protein</fullName>
    </submittedName>
</protein>
<dbReference type="Proteomes" id="UP000681720">
    <property type="component" value="Unassembled WGS sequence"/>
</dbReference>
<gene>
    <name evidence="2" type="ORF">BYL167_LOCUS31275</name>
    <name evidence="3" type="ORF">GIL414_LOCUS43821</name>
</gene>
<feature type="non-terminal residue" evidence="3">
    <location>
        <position position="60"/>
    </location>
</feature>
<feature type="non-terminal residue" evidence="3">
    <location>
        <position position="1"/>
    </location>
</feature>
<evidence type="ECO:0000313" key="2">
    <source>
        <dbReference type="EMBL" id="CAF4394516.1"/>
    </source>
</evidence>
<dbReference type="EMBL" id="CAJOBH010054426">
    <property type="protein sequence ID" value="CAF4394516.1"/>
    <property type="molecule type" value="Genomic_DNA"/>
</dbReference>
<comment type="caution">
    <text evidence="3">The sequence shown here is derived from an EMBL/GenBank/DDBJ whole genome shotgun (WGS) entry which is preliminary data.</text>
</comment>
<dbReference type="Proteomes" id="UP000681967">
    <property type="component" value="Unassembled WGS sequence"/>
</dbReference>
<organism evidence="3 4">
    <name type="scientific">Rotaria magnacalcarata</name>
    <dbReference type="NCBI Taxonomy" id="392030"/>
    <lineage>
        <taxon>Eukaryota</taxon>
        <taxon>Metazoa</taxon>
        <taxon>Spiralia</taxon>
        <taxon>Gnathifera</taxon>
        <taxon>Rotifera</taxon>
        <taxon>Eurotatoria</taxon>
        <taxon>Bdelloidea</taxon>
        <taxon>Philodinida</taxon>
        <taxon>Philodinidae</taxon>
        <taxon>Rotaria</taxon>
    </lineage>
</organism>
<reference evidence="3" key="1">
    <citation type="submission" date="2021-02" db="EMBL/GenBank/DDBJ databases">
        <authorList>
            <person name="Nowell W R."/>
        </authorList>
    </citation>
    <scope>NUCLEOTIDE SEQUENCE</scope>
</reference>
<accession>A0A8S3AET8</accession>
<sequence>SEPLTPSKRLRRSISSQESIETFSSTDQPSLIDYVSANRNTQLTYEDISINDVLLVTWGT</sequence>
<dbReference type="EMBL" id="CAJOBJ010130818">
    <property type="protein sequence ID" value="CAF4720384.1"/>
    <property type="molecule type" value="Genomic_DNA"/>
</dbReference>
<name>A0A8S3AET8_9BILA</name>
<evidence type="ECO:0000256" key="1">
    <source>
        <dbReference type="SAM" id="MobiDB-lite"/>
    </source>
</evidence>
<evidence type="ECO:0000313" key="4">
    <source>
        <dbReference type="Proteomes" id="UP000681720"/>
    </source>
</evidence>
<proteinExistence type="predicted"/>
<dbReference type="AlphaFoldDB" id="A0A8S3AET8"/>